<dbReference type="RefSeq" id="WP_160407023.1">
    <property type="nucleotide sequence ID" value="NZ_CP168562.1"/>
</dbReference>
<keyword evidence="4" id="KW-1185">Reference proteome</keyword>
<dbReference type="GO" id="GO:0016747">
    <property type="term" value="F:acyltransferase activity, transferring groups other than amino-acyl groups"/>
    <property type="evidence" value="ECO:0007669"/>
    <property type="project" value="InterPro"/>
</dbReference>
<evidence type="ECO:0000256" key="1">
    <source>
        <dbReference type="SAM" id="Phobius"/>
    </source>
</evidence>
<dbReference type="PANTHER" id="PTHR23028">
    <property type="entry name" value="ACETYLTRANSFERASE"/>
    <property type="match status" value="1"/>
</dbReference>
<feature type="transmembrane region" description="Helical" evidence="1">
    <location>
        <begin position="35"/>
        <end position="54"/>
    </location>
</feature>
<accession>A0A7X3K6J2</accession>
<evidence type="ECO:0000313" key="4">
    <source>
        <dbReference type="Proteomes" id="UP000443353"/>
    </source>
</evidence>
<gene>
    <name evidence="3" type="ORF">GPY61_03160</name>
</gene>
<feature type="domain" description="Acyltransferase 3" evidence="2">
    <location>
        <begin position="9"/>
        <end position="312"/>
    </location>
</feature>
<evidence type="ECO:0000313" key="3">
    <source>
        <dbReference type="EMBL" id="MVW58921.1"/>
    </source>
</evidence>
<keyword evidence="3" id="KW-0808">Transferase</keyword>
<dbReference type="InterPro" id="IPR002656">
    <property type="entry name" value="Acyl_transf_3_dom"/>
</dbReference>
<feature type="transmembrane region" description="Helical" evidence="1">
    <location>
        <begin position="137"/>
        <end position="153"/>
    </location>
</feature>
<comment type="caution">
    <text evidence="3">The sequence shown here is derived from an EMBL/GenBank/DDBJ whole genome shotgun (WGS) entry which is preliminary data.</text>
</comment>
<keyword evidence="3" id="KW-0012">Acyltransferase</keyword>
<feature type="transmembrane region" description="Helical" evidence="1">
    <location>
        <begin position="158"/>
        <end position="178"/>
    </location>
</feature>
<keyword evidence="1" id="KW-0472">Membrane</keyword>
<keyword evidence="1" id="KW-1133">Transmembrane helix</keyword>
<sequence length="344" mass="37607">MSTSPKTIPYLDGWRGLAIVLVLQSHFGLGGGGRLGVALFFALSGYLMGELLFVKNVPLGRFFKRRISRIVPTYWLYVAAAFALAGAAWYQKPYEVRTDELVSTLLFARTYYPADVSIWSGAWQIGHFWSLNVEEHSYIYLALLALVAGAAGVKRTWLLALSTLACLGLNLYYTFYPPGGASPWFARSECAALGLIASATLRAWRYEMPALHTGAAWIAPATLALGAVCFTWTGLPILAITLGPLLLAVSINYVGTAPALLRNALSVGVLRWFGICSFSVYVWQQLAYVAYQNHLLQRQLAGVIGILVGVVAFYLYEDPVRRWLNGERRTSAAAAAPLQAEGQA</sequence>
<dbReference type="AlphaFoldDB" id="A0A7X3K6J2"/>
<dbReference type="EMBL" id="WSES01000001">
    <property type="protein sequence ID" value="MVW58921.1"/>
    <property type="molecule type" value="Genomic_DNA"/>
</dbReference>
<dbReference type="GO" id="GO:0000271">
    <property type="term" value="P:polysaccharide biosynthetic process"/>
    <property type="evidence" value="ECO:0007669"/>
    <property type="project" value="TreeGrafter"/>
</dbReference>
<keyword evidence="1" id="KW-0812">Transmembrane</keyword>
<name>A0A7X3K6J2_9BURK</name>
<dbReference type="Pfam" id="PF01757">
    <property type="entry name" value="Acyl_transf_3"/>
    <property type="match status" value="1"/>
</dbReference>
<organism evidence="3 4">
    <name type="scientific">Massilia cellulosiltytica</name>
    <dbReference type="NCBI Taxonomy" id="2683234"/>
    <lineage>
        <taxon>Bacteria</taxon>
        <taxon>Pseudomonadati</taxon>
        <taxon>Pseudomonadota</taxon>
        <taxon>Betaproteobacteria</taxon>
        <taxon>Burkholderiales</taxon>
        <taxon>Oxalobacteraceae</taxon>
        <taxon>Telluria group</taxon>
        <taxon>Massilia</taxon>
    </lineage>
</organism>
<reference evidence="3 4" key="1">
    <citation type="submission" date="2019-12" db="EMBL/GenBank/DDBJ databases">
        <authorList>
            <person name="Li C."/>
            <person name="Zhao J."/>
        </authorList>
    </citation>
    <scope>NUCLEOTIDE SEQUENCE [LARGE SCALE GENOMIC DNA]</scope>
    <source>
        <strain evidence="3 4">NEAU-DD11</strain>
    </source>
</reference>
<proteinExistence type="predicted"/>
<protein>
    <submittedName>
        <fullName evidence="3">Acyltransferase family protein</fullName>
    </submittedName>
</protein>
<dbReference type="InterPro" id="IPR050879">
    <property type="entry name" value="Acyltransferase_3"/>
</dbReference>
<feature type="transmembrane region" description="Helical" evidence="1">
    <location>
        <begin position="74"/>
        <end position="91"/>
    </location>
</feature>
<dbReference type="GO" id="GO:0016020">
    <property type="term" value="C:membrane"/>
    <property type="evidence" value="ECO:0007669"/>
    <property type="project" value="TreeGrafter"/>
</dbReference>
<dbReference type="Proteomes" id="UP000443353">
    <property type="component" value="Unassembled WGS sequence"/>
</dbReference>
<dbReference type="PANTHER" id="PTHR23028:SF53">
    <property type="entry name" value="ACYL_TRANSF_3 DOMAIN-CONTAINING PROTEIN"/>
    <property type="match status" value="1"/>
</dbReference>
<evidence type="ECO:0000259" key="2">
    <source>
        <dbReference type="Pfam" id="PF01757"/>
    </source>
</evidence>
<feature type="transmembrane region" description="Helical" evidence="1">
    <location>
        <begin position="295"/>
        <end position="316"/>
    </location>
</feature>
<feature type="transmembrane region" description="Helical" evidence="1">
    <location>
        <begin position="260"/>
        <end position="283"/>
    </location>
</feature>